<dbReference type="EMBL" id="KL659574">
    <property type="protein sequence ID" value="KFA69284.1"/>
    <property type="molecule type" value="Genomic_DNA"/>
</dbReference>
<dbReference type="AlphaFoldDB" id="A0A084QZ99"/>
<dbReference type="Proteomes" id="UP000028524">
    <property type="component" value="Unassembled WGS sequence"/>
</dbReference>
<dbReference type="HOGENOM" id="CLU_3421419_0_0_1"/>
<evidence type="ECO:0000313" key="1">
    <source>
        <dbReference type="EMBL" id="KFA69284.1"/>
    </source>
</evidence>
<proteinExistence type="predicted"/>
<name>A0A084QZ99_STAC4</name>
<accession>A0A084QZ99</accession>
<sequence>MYLTKSTNAKRLLQEHYFLITADH</sequence>
<evidence type="ECO:0000313" key="2">
    <source>
        <dbReference type="Proteomes" id="UP000028524"/>
    </source>
</evidence>
<keyword evidence="2" id="KW-1185">Reference proteome</keyword>
<gene>
    <name evidence="1" type="ORF">S40285_09665</name>
</gene>
<reference evidence="1 2" key="1">
    <citation type="journal article" date="2014" name="BMC Genomics">
        <title>Comparative genome sequencing reveals chemotype-specific gene clusters in the toxigenic black mold Stachybotrys.</title>
        <authorList>
            <person name="Semeiks J."/>
            <person name="Borek D."/>
            <person name="Otwinowski Z."/>
            <person name="Grishin N.V."/>
        </authorList>
    </citation>
    <scope>NUCLEOTIDE SEQUENCE [LARGE SCALE GENOMIC DNA]</scope>
    <source>
        <strain evidence="1 2">IBT 40285</strain>
    </source>
</reference>
<protein>
    <submittedName>
        <fullName evidence="1">Uncharacterized protein</fullName>
    </submittedName>
</protein>
<organism evidence="1 2">
    <name type="scientific">Stachybotrys chlorohalonatus (strain IBT 40285)</name>
    <dbReference type="NCBI Taxonomy" id="1283841"/>
    <lineage>
        <taxon>Eukaryota</taxon>
        <taxon>Fungi</taxon>
        <taxon>Dikarya</taxon>
        <taxon>Ascomycota</taxon>
        <taxon>Pezizomycotina</taxon>
        <taxon>Sordariomycetes</taxon>
        <taxon>Hypocreomycetidae</taxon>
        <taxon>Hypocreales</taxon>
        <taxon>Stachybotryaceae</taxon>
        <taxon>Stachybotrys</taxon>
    </lineage>
</organism>
<dbReference type="InParanoid" id="A0A084QZ99"/>